<dbReference type="Proteomes" id="UP000887013">
    <property type="component" value="Unassembled WGS sequence"/>
</dbReference>
<protein>
    <submittedName>
        <fullName evidence="1">Uncharacterized protein</fullName>
    </submittedName>
</protein>
<dbReference type="EMBL" id="BMAW01000574">
    <property type="protein sequence ID" value="GFS69777.1"/>
    <property type="molecule type" value="Genomic_DNA"/>
</dbReference>
<accession>A0A8X6T2I5</accession>
<sequence>MIIFITKGEAVTKGPFCSCFPKRLSHNLKKRREKSCIPQTGNCALERLLQGQEKLHSSSPVLIIRNKALNFRVGANSNRELQHLDSNFIEKNETLPF</sequence>
<gene>
    <name evidence="1" type="ORF">NPIL_299071</name>
</gene>
<comment type="caution">
    <text evidence="1">The sequence shown here is derived from an EMBL/GenBank/DDBJ whole genome shotgun (WGS) entry which is preliminary data.</text>
</comment>
<proteinExistence type="predicted"/>
<evidence type="ECO:0000313" key="1">
    <source>
        <dbReference type="EMBL" id="GFS69777.1"/>
    </source>
</evidence>
<dbReference type="AlphaFoldDB" id="A0A8X6T2I5"/>
<name>A0A8X6T2I5_NEPPI</name>
<evidence type="ECO:0000313" key="2">
    <source>
        <dbReference type="Proteomes" id="UP000887013"/>
    </source>
</evidence>
<organism evidence="1 2">
    <name type="scientific">Nephila pilipes</name>
    <name type="common">Giant wood spider</name>
    <name type="synonym">Nephila maculata</name>
    <dbReference type="NCBI Taxonomy" id="299642"/>
    <lineage>
        <taxon>Eukaryota</taxon>
        <taxon>Metazoa</taxon>
        <taxon>Ecdysozoa</taxon>
        <taxon>Arthropoda</taxon>
        <taxon>Chelicerata</taxon>
        <taxon>Arachnida</taxon>
        <taxon>Araneae</taxon>
        <taxon>Araneomorphae</taxon>
        <taxon>Entelegynae</taxon>
        <taxon>Araneoidea</taxon>
        <taxon>Nephilidae</taxon>
        <taxon>Nephila</taxon>
    </lineage>
</organism>
<reference evidence="1" key="1">
    <citation type="submission" date="2020-08" db="EMBL/GenBank/DDBJ databases">
        <title>Multicomponent nature underlies the extraordinary mechanical properties of spider dragline silk.</title>
        <authorList>
            <person name="Kono N."/>
            <person name="Nakamura H."/>
            <person name="Mori M."/>
            <person name="Yoshida Y."/>
            <person name="Ohtoshi R."/>
            <person name="Malay A.D."/>
            <person name="Moran D.A.P."/>
            <person name="Tomita M."/>
            <person name="Numata K."/>
            <person name="Arakawa K."/>
        </authorList>
    </citation>
    <scope>NUCLEOTIDE SEQUENCE</scope>
</reference>
<keyword evidence="2" id="KW-1185">Reference proteome</keyword>